<dbReference type="InterPro" id="IPR029028">
    <property type="entry name" value="Alpha/beta_knot_MTases"/>
</dbReference>
<dbReference type="InterPro" id="IPR001537">
    <property type="entry name" value="SpoU_MeTrfase"/>
</dbReference>
<dbReference type="InterPro" id="IPR004441">
    <property type="entry name" value="rRNA_MeTrfase_TrmH"/>
</dbReference>
<dbReference type="Pfam" id="PF08032">
    <property type="entry name" value="SpoU_sub_bind"/>
    <property type="match status" value="1"/>
</dbReference>
<dbReference type="GO" id="GO:0003723">
    <property type="term" value="F:RNA binding"/>
    <property type="evidence" value="ECO:0007669"/>
    <property type="project" value="InterPro"/>
</dbReference>
<dbReference type="GO" id="GO:0006396">
    <property type="term" value="P:RNA processing"/>
    <property type="evidence" value="ECO:0007669"/>
    <property type="project" value="InterPro"/>
</dbReference>
<dbReference type="Pfam" id="PF00588">
    <property type="entry name" value="SpoU_methylase"/>
    <property type="match status" value="1"/>
</dbReference>
<dbReference type="SUPFAM" id="SSF75217">
    <property type="entry name" value="alpha/beta knot"/>
    <property type="match status" value="1"/>
</dbReference>
<dbReference type="InterPro" id="IPR029064">
    <property type="entry name" value="Ribosomal_eL30-like_sf"/>
</dbReference>
<dbReference type="AlphaFoldDB" id="A0A2J0KSG1"/>
<evidence type="ECO:0000256" key="1">
    <source>
        <dbReference type="ARBA" id="ARBA00022603"/>
    </source>
</evidence>
<dbReference type="EMBL" id="PEWV01000053">
    <property type="protein sequence ID" value="PIU41478.1"/>
    <property type="molecule type" value="Genomic_DNA"/>
</dbReference>
<dbReference type="GO" id="GO:0005829">
    <property type="term" value="C:cytosol"/>
    <property type="evidence" value="ECO:0007669"/>
    <property type="project" value="TreeGrafter"/>
</dbReference>
<dbReference type="GO" id="GO:0032259">
    <property type="term" value="P:methylation"/>
    <property type="evidence" value="ECO:0007669"/>
    <property type="project" value="UniProtKB-KW"/>
</dbReference>
<reference evidence="4 5" key="1">
    <citation type="submission" date="2017-09" db="EMBL/GenBank/DDBJ databases">
        <title>Depth-based differentiation of microbial function through sediment-hosted aquifers and enrichment of novel symbionts in the deep terrestrial subsurface.</title>
        <authorList>
            <person name="Probst A.J."/>
            <person name="Ladd B."/>
            <person name="Jarett J.K."/>
            <person name="Geller-Mcgrath D.E."/>
            <person name="Sieber C.M."/>
            <person name="Emerson J.B."/>
            <person name="Anantharaman K."/>
            <person name="Thomas B.C."/>
            <person name="Malmstrom R."/>
            <person name="Stieglmeier M."/>
            <person name="Klingl A."/>
            <person name="Woyke T."/>
            <person name="Ryan C.M."/>
            <person name="Banfield J.F."/>
        </authorList>
    </citation>
    <scope>NUCLEOTIDE SEQUENCE [LARGE SCALE GENOMIC DNA]</scope>
    <source>
        <strain evidence="4">CG07_land_8_20_14_0_80_42_15</strain>
    </source>
</reference>
<dbReference type="CDD" id="cd18103">
    <property type="entry name" value="SpoU-like_RlmB"/>
    <property type="match status" value="1"/>
</dbReference>
<organism evidence="4 5">
    <name type="scientific">Candidatus Aquitaenariimonas noxiae</name>
    <dbReference type="NCBI Taxonomy" id="1974741"/>
    <lineage>
        <taxon>Bacteria</taxon>
        <taxon>Pseudomonadati</taxon>
        <taxon>Candidatus Omnitrophota</taxon>
        <taxon>Candidatus Aquitaenariimonas</taxon>
    </lineage>
</organism>
<gene>
    <name evidence="4" type="ORF">COS99_05070</name>
</gene>
<dbReference type="SMART" id="SM00967">
    <property type="entry name" value="SpoU_sub_bind"/>
    <property type="match status" value="1"/>
</dbReference>
<dbReference type="InterPro" id="IPR013123">
    <property type="entry name" value="SpoU_subst-bd"/>
</dbReference>
<dbReference type="GO" id="GO:0008173">
    <property type="term" value="F:RNA methyltransferase activity"/>
    <property type="evidence" value="ECO:0007669"/>
    <property type="project" value="InterPro"/>
</dbReference>
<dbReference type="PANTHER" id="PTHR46429">
    <property type="entry name" value="23S RRNA (GUANOSINE-2'-O-)-METHYLTRANSFERASE RLMB"/>
    <property type="match status" value="1"/>
</dbReference>
<proteinExistence type="predicted"/>
<keyword evidence="2 4" id="KW-0808">Transferase</keyword>
<evidence type="ECO:0000256" key="2">
    <source>
        <dbReference type="ARBA" id="ARBA00022679"/>
    </source>
</evidence>
<dbReference type="SUPFAM" id="SSF55315">
    <property type="entry name" value="L30e-like"/>
    <property type="match status" value="1"/>
</dbReference>
<dbReference type="PANTHER" id="PTHR46429:SF1">
    <property type="entry name" value="23S RRNA (GUANOSINE-2'-O-)-METHYLTRANSFERASE RLMB"/>
    <property type="match status" value="1"/>
</dbReference>
<evidence type="ECO:0000259" key="3">
    <source>
        <dbReference type="SMART" id="SM00967"/>
    </source>
</evidence>
<keyword evidence="1 4" id="KW-0489">Methyltransferase</keyword>
<evidence type="ECO:0000313" key="4">
    <source>
        <dbReference type="EMBL" id="PIU41478.1"/>
    </source>
</evidence>
<protein>
    <submittedName>
        <fullName evidence="4">23S rRNA (Guanosine(2251)-2'-O)-methyltransferase RlmB</fullName>
    </submittedName>
</protein>
<dbReference type="NCBIfam" id="TIGR00186">
    <property type="entry name" value="rRNA_methyl_3"/>
    <property type="match status" value="1"/>
</dbReference>
<dbReference type="Gene3D" id="3.30.1330.30">
    <property type="match status" value="1"/>
</dbReference>
<sequence length="245" mass="26922">MVLYGKNSVAERLKANPGSIQKIFLEDTFDPSGIDKLIKINKIPVEHVSRQGLSKTKNAKDLQGITARVNAFEYISFDELLDRPKEKRLTLIFLDRINDPQNLGVIIRTAACFGGFAVIIPRHEACEVTETVLHVASGGENYVPVSKVPNLSGAIIAAKAAGYWILGTVVTDDAEDINKISLPFPLGVVLGSEGEGIRYGIEKHLDIKARIPMHGAKLSFNVNIACAIFCHEISKQREHQHEAQN</sequence>
<dbReference type="Proteomes" id="UP000230052">
    <property type="component" value="Unassembled WGS sequence"/>
</dbReference>
<comment type="caution">
    <text evidence="4">The sequence shown here is derived from an EMBL/GenBank/DDBJ whole genome shotgun (WGS) entry which is preliminary data.</text>
</comment>
<accession>A0A2J0KSG1</accession>
<dbReference type="InterPro" id="IPR029026">
    <property type="entry name" value="tRNA_m1G_MTases_N"/>
</dbReference>
<dbReference type="Gene3D" id="3.40.1280.10">
    <property type="match status" value="1"/>
</dbReference>
<evidence type="ECO:0000313" key="5">
    <source>
        <dbReference type="Proteomes" id="UP000230052"/>
    </source>
</evidence>
<feature type="domain" description="RNA 2-O ribose methyltransferase substrate binding" evidence="3">
    <location>
        <begin position="2"/>
        <end position="75"/>
    </location>
</feature>
<name>A0A2J0KSG1_9BACT</name>